<feature type="region of interest" description="Disordered" evidence="2">
    <location>
        <begin position="663"/>
        <end position="683"/>
    </location>
</feature>
<proteinExistence type="predicted"/>
<evidence type="ECO:0000313" key="4">
    <source>
        <dbReference type="WBParaSite" id="MBELARI_LOCUS6207"/>
    </source>
</evidence>
<evidence type="ECO:0000256" key="2">
    <source>
        <dbReference type="SAM" id="MobiDB-lite"/>
    </source>
</evidence>
<dbReference type="GO" id="GO:0005643">
    <property type="term" value="C:nuclear pore"/>
    <property type="evidence" value="ECO:0007669"/>
    <property type="project" value="TreeGrafter"/>
</dbReference>
<dbReference type="GO" id="GO:1901673">
    <property type="term" value="P:regulation of mitotic spindle assembly"/>
    <property type="evidence" value="ECO:0007669"/>
    <property type="project" value="TreeGrafter"/>
</dbReference>
<dbReference type="WBParaSite" id="MBELARI_LOCUS6207">
    <property type="protein sequence ID" value="MBELARI_LOCUS6207"/>
    <property type="gene ID" value="MBELARI_LOCUS6207"/>
</dbReference>
<accession>A0AAF3JA68</accession>
<dbReference type="GO" id="GO:0006406">
    <property type="term" value="P:mRNA export from nucleus"/>
    <property type="evidence" value="ECO:0007669"/>
    <property type="project" value="TreeGrafter"/>
</dbReference>
<reference evidence="4" key="1">
    <citation type="submission" date="2024-02" db="UniProtKB">
        <authorList>
            <consortium name="WormBaseParasite"/>
        </authorList>
    </citation>
    <scope>IDENTIFICATION</scope>
</reference>
<evidence type="ECO:0000313" key="3">
    <source>
        <dbReference type="Proteomes" id="UP000887575"/>
    </source>
</evidence>
<dbReference type="PANTHER" id="PTHR18898">
    <property type="entry name" value="NUCLEOPROTEIN TPR-RELATED"/>
    <property type="match status" value="1"/>
</dbReference>
<feature type="region of interest" description="Disordered" evidence="2">
    <location>
        <begin position="1"/>
        <end position="64"/>
    </location>
</feature>
<feature type="compositionally biased region" description="Basic and acidic residues" evidence="2">
    <location>
        <begin position="50"/>
        <end position="64"/>
    </location>
</feature>
<dbReference type="PANTHER" id="PTHR18898:SF2">
    <property type="entry name" value="NUCLEOPROTEIN TPR"/>
    <property type="match status" value="1"/>
</dbReference>
<dbReference type="GO" id="GO:0017056">
    <property type="term" value="F:structural constituent of nuclear pore"/>
    <property type="evidence" value="ECO:0007669"/>
    <property type="project" value="TreeGrafter"/>
</dbReference>
<organism evidence="3 4">
    <name type="scientific">Mesorhabditis belari</name>
    <dbReference type="NCBI Taxonomy" id="2138241"/>
    <lineage>
        <taxon>Eukaryota</taxon>
        <taxon>Metazoa</taxon>
        <taxon>Ecdysozoa</taxon>
        <taxon>Nematoda</taxon>
        <taxon>Chromadorea</taxon>
        <taxon>Rhabditida</taxon>
        <taxon>Rhabditina</taxon>
        <taxon>Rhabditomorpha</taxon>
        <taxon>Rhabditoidea</taxon>
        <taxon>Rhabditidae</taxon>
        <taxon>Mesorhabditinae</taxon>
        <taxon>Mesorhabditis</taxon>
    </lineage>
</organism>
<protein>
    <submittedName>
        <fullName evidence="4">Uncharacterized protein</fullName>
    </submittedName>
</protein>
<dbReference type="Proteomes" id="UP000887575">
    <property type="component" value="Unassembled WGS sequence"/>
</dbReference>
<keyword evidence="1" id="KW-0175">Coiled coil</keyword>
<feature type="compositionally biased region" description="Basic and acidic residues" evidence="2">
    <location>
        <begin position="672"/>
        <end position="683"/>
    </location>
</feature>
<feature type="coiled-coil region" evidence="1">
    <location>
        <begin position="243"/>
        <end position="376"/>
    </location>
</feature>
<sequence length="683" mass="79754">MDEEIKPMASLETAPPPLNTEEPLGEGVEGLRDEQEMEEELLNPPQSSDAQEKEQQAQMASEEKAKLEQIVFNQTQELDQLRLQMKSISSRNQELTNQIANSTAEIASKDNKYRLMETSRDDTAFKKIQSDEVAEKYKREKEERDTLVRSITREKNMLNEEIVSVKERLKNVNTEKMELVAEKKAWDREKRENQCELQRVRDEIAVLRESKKWLLSEINERDNKVSQLRIDASNKEIVWQNEKNNFSTKADFLNERIVELEAELKNAEATAAEQTKEFRKALDVQEKRVFEADYELTLREKITQDYKDALNEAEGVIAELKANCQRYESSIGELHEDMKNLREVVQKKEEDYENELKERSTQIAELQDELEKANELLKSRYSVGAATDEELQKIAPAAAAASQLIRSGMTLSQLYREYARVIGELEEQKVLNLQLDNEMSTIVEEIEKNAPNWKRQKEQLDRSLTHNDHLTEQLEKAADERMSLLQQKDSALRELSFTKMELERFQREHTKLREQTTHLLFVIESEARTSNGGPPLGADEQRRMYTSITGLQQKNIQLQMELENVQRDSQKRVEDAVRIESVRLREELETSKKEHENLQVAMNHLKTVMASLEQQRDRLRDLVEKGSLDPEAAQLRKENEDMKLELTSIKARYQLLENRLKELQEASTTQQRYEKQPQNRTEK</sequence>
<feature type="coiled-coil region" evidence="1">
    <location>
        <begin position="148"/>
        <end position="210"/>
    </location>
</feature>
<dbReference type="AlphaFoldDB" id="A0AAF3JA68"/>
<keyword evidence="3" id="KW-1185">Reference proteome</keyword>
<name>A0AAF3JA68_9BILA</name>
<feature type="coiled-coil region" evidence="1">
    <location>
        <begin position="443"/>
        <end position="515"/>
    </location>
</feature>
<evidence type="ECO:0000256" key="1">
    <source>
        <dbReference type="SAM" id="Coils"/>
    </source>
</evidence>